<keyword evidence="1" id="KW-0472">Membrane</keyword>
<keyword evidence="1" id="KW-1133">Transmembrane helix</keyword>
<accession>A0ABN0BBP9</accession>
<feature type="transmembrane region" description="Helical" evidence="1">
    <location>
        <begin position="27"/>
        <end position="50"/>
    </location>
</feature>
<sequence length="58" mass="6821">MKRDRLWGLVMGFEFFGLKVWNLSEPFGYFEAFSGIVVVLSCAFVGFLILRHFRPKNF</sequence>
<organism evidence="2 3">
    <name type="scientific">Helicobacter cinaedi CCUG 18818 = ATCC BAA-847</name>
    <dbReference type="NCBI Taxonomy" id="537971"/>
    <lineage>
        <taxon>Bacteria</taxon>
        <taxon>Pseudomonadati</taxon>
        <taxon>Campylobacterota</taxon>
        <taxon>Epsilonproteobacteria</taxon>
        <taxon>Campylobacterales</taxon>
        <taxon>Helicobacteraceae</taxon>
        <taxon>Helicobacter</taxon>
    </lineage>
</organism>
<protein>
    <submittedName>
        <fullName evidence="2">Uncharacterized protein</fullName>
    </submittedName>
</protein>
<evidence type="ECO:0000313" key="2">
    <source>
        <dbReference type="EMBL" id="EFR46173.1"/>
    </source>
</evidence>
<evidence type="ECO:0000313" key="3">
    <source>
        <dbReference type="Proteomes" id="UP000005755"/>
    </source>
</evidence>
<gene>
    <name evidence="2" type="ORF">HCCG_00719</name>
</gene>
<reference evidence="3" key="1">
    <citation type="journal article" date="2014" name="Genome Announc.">
        <title>Draft genome sequences of six enterohepatic helicobacter species isolated from humans and one from rhesus macaques.</title>
        <authorList>
            <person name="Shen Z."/>
            <person name="Sheh A."/>
            <person name="Young S.K."/>
            <person name="Abouelliel A."/>
            <person name="Ward D.V."/>
            <person name="Earl A.M."/>
            <person name="Fox J.G."/>
        </authorList>
    </citation>
    <scope>NUCLEOTIDE SEQUENCE [LARGE SCALE GENOMIC DNA]</scope>
    <source>
        <strain evidence="3">CCUG 18818</strain>
    </source>
</reference>
<dbReference type="Proteomes" id="UP000005755">
    <property type="component" value="Unassembled WGS sequence"/>
</dbReference>
<proteinExistence type="predicted"/>
<keyword evidence="3" id="KW-1185">Reference proteome</keyword>
<name>A0ABN0BBP9_9HELI</name>
<keyword evidence="1" id="KW-0812">Transmembrane</keyword>
<dbReference type="EMBL" id="DS990391">
    <property type="protein sequence ID" value="EFR46173.1"/>
    <property type="molecule type" value="Genomic_DNA"/>
</dbReference>
<evidence type="ECO:0000256" key="1">
    <source>
        <dbReference type="SAM" id="Phobius"/>
    </source>
</evidence>